<gene>
    <name evidence="1" type="ORF">OCBIM_22012778mg</name>
</gene>
<protein>
    <submittedName>
        <fullName evidence="1">Uncharacterized protein</fullName>
    </submittedName>
</protein>
<evidence type="ECO:0000313" key="1">
    <source>
        <dbReference type="EMBL" id="KOF89610.1"/>
    </source>
</evidence>
<proteinExistence type="predicted"/>
<reference evidence="1" key="1">
    <citation type="submission" date="2015-07" db="EMBL/GenBank/DDBJ databases">
        <title>MeaNS - Measles Nucleotide Surveillance Program.</title>
        <authorList>
            <person name="Tran T."/>
            <person name="Druce J."/>
        </authorList>
    </citation>
    <scope>NUCLEOTIDE SEQUENCE</scope>
    <source>
        <strain evidence="1">UCB-OBI-ISO-001</strain>
        <tissue evidence="1">Gonad</tissue>
    </source>
</reference>
<dbReference type="EMBL" id="KQ417939">
    <property type="protein sequence ID" value="KOF89610.1"/>
    <property type="molecule type" value="Genomic_DNA"/>
</dbReference>
<name>A0A0L8HLF9_OCTBM</name>
<dbReference type="AlphaFoldDB" id="A0A0L8HLF9"/>
<accession>A0A0L8HLF9</accession>
<sequence>MSIINLNRYEGGCEAAVTARARLGWVKFRECGALLYGKRFSLKTKGKVYRSCVGAAILYGSETWCLREREMAILRRTERAMVREVCGMRLFDKRRTEGLMGMLGLEESV</sequence>
<organism evidence="1">
    <name type="scientific">Octopus bimaculoides</name>
    <name type="common">California two-spotted octopus</name>
    <dbReference type="NCBI Taxonomy" id="37653"/>
    <lineage>
        <taxon>Eukaryota</taxon>
        <taxon>Metazoa</taxon>
        <taxon>Spiralia</taxon>
        <taxon>Lophotrochozoa</taxon>
        <taxon>Mollusca</taxon>
        <taxon>Cephalopoda</taxon>
        <taxon>Coleoidea</taxon>
        <taxon>Octopodiformes</taxon>
        <taxon>Octopoda</taxon>
        <taxon>Incirrata</taxon>
        <taxon>Octopodidae</taxon>
        <taxon>Octopus</taxon>
    </lineage>
</organism>